<feature type="domain" description="Aldehyde dehydrogenase" evidence="5">
    <location>
        <begin position="23"/>
        <end position="481"/>
    </location>
</feature>
<dbReference type="NCBIfam" id="TIGR01780">
    <property type="entry name" value="SSADH"/>
    <property type="match status" value="1"/>
</dbReference>
<reference evidence="6 7" key="1">
    <citation type="submission" date="2024-05" db="EMBL/GenBank/DDBJ databases">
        <authorList>
            <person name="Liu Q."/>
            <person name="Xin Y.-H."/>
        </authorList>
    </citation>
    <scope>NUCLEOTIDE SEQUENCE [LARGE SCALE GENOMIC DNA]</scope>
    <source>
        <strain evidence="6 7">CGMCC 1.10181</strain>
    </source>
</reference>
<keyword evidence="7" id="KW-1185">Reference proteome</keyword>
<dbReference type="InterPro" id="IPR016163">
    <property type="entry name" value="Ald_DH_C"/>
</dbReference>
<comment type="caution">
    <text evidence="6">The sequence shown here is derived from an EMBL/GenBank/DDBJ whole genome shotgun (WGS) entry which is preliminary data.</text>
</comment>
<evidence type="ECO:0000256" key="3">
    <source>
        <dbReference type="PROSITE-ProRule" id="PRU10007"/>
    </source>
</evidence>
<dbReference type="PROSITE" id="PS00070">
    <property type="entry name" value="ALDEHYDE_DEHYDR_CYS"/>
    <property type="match status" value="1"/>
</dbReference>
<gene>
    <name evidence="6" type="ORF">ABC974_14830</name>
</gene>
<dbReference type="InterPro" id="IPR029510">
    <property type="entry name" value="Ald_DH_CS_GLU"/>
</dbReference>
<dbReference type="Proteomes" id="UP001419910">
    <property type="component" value="Unassembled WGS sequence"/>
</dbReference>
<dbReference type="InterPro" id="IPR016160">
    <property type="entry name" value="Ald_DH_CS_CYS"/>
</dbReference>
<dbReference type="CDD" id="cd07103">
    <property type="entry name" value="ALDH_F5_SSADH_GabD"/>
    <property type="match status" value="1"/>
</dbReference>
<dbReference type="InterPro" id="IPR016162">
    <property type="entry name" value="Ald_DH_N"/>
</dbReference>
<keyword evidence="2 4" id="KW-0560">Oxidoreductase</keyword>
<comment type="similarity">
    <text evidence="1 4">Belongs to the aldehyde dehydrogenase family.</text>
</comment>
<dbReference type="PANTHER" id="PTHR43353:SF5">
    <property type="entry name" value="SUCCINATE-SEMIALDEHYDE DEHYDROGENASE, MITOCHONDRIAL"/>
    <property type="match status" value="1"/>
</dbReference>
<dbReference type="SUPFAM" id="SSF53720">
    <property type="entry name" value="ALDH-like"/>
    <property type="match status" value="1"/>
</dbReference>
<proteinExistence type="inferred from homology"/>
<dbReference type="Pfam" id="PF00171">
    <property type="entry name" value="Aldedh"/>
    <property type="match status" value="1"/>
</dbReference>
<dbReference type="Gene3D" id="3.40.309.10">
    <property type="entry name" value="Aldehyde Dehydrogenase, Chain A, domain 2"/>
    <property type="match status" value="1"/>
</dbReference>
<dbReference type="Gene3D" id="3.40.605.10">
    <property type="entry name" value="Aldehyde Dehydrogenase, Chain A, domain 1"/>
    <property type="match status" value="1"/>
</dbReference>
<dbReference type="PANTHER" id="PTHR43353">
    <property type="entry name" value="SUCCINATE-SEMIALDEHYDE DEHYDROGENASE, MITOCHONDRIAL"/>
    <property type="match status" value="1"/>
</dbReference>
<dbReference type="InterPro" id="IPR010102">
    <property type="entry name" value="Succ_semiAld_DH"/>
</dbReference>
<evidence type="ECO:0000256" key="2">
    <source>
        <dbReference type="ARBA" id="ARBA00023002"/>
    </source>
</evidence>
<dbReference type="GO" id="GO:0016491">
    <property type="term" value="F:oxidoreductase activity"/>
    <property type="evidence" value="ECO:0007669"/>
    <property type="project" value="UniProtKB-KW"/>
</dbReference>
<dbReference type="InterPro" id="IPR015590">
    <property type="entry name" value="Aldehyde_DH_dom"/>
</dbReference>
<dbReference type="InterPro" id="IPR016161">
    <property type="entry name" value="Ald_DH/histidinol_DH"/>
</dbReference>
<dbReference type="EMBL" id="JBDIME010000013">
    <property type="protein sequence ID" value="MEN2790913.1"/>
    <property type="molecule type" value="Genomic_DNA"/>
</dbReference>
<dbReference type="InterPro" id="IPR050740">
    <property type="entry name" value="Aldehyde_DH_Superfamily"/>
</dbReference>
<name>A0ABU9Y521_9SPHN</name>
<dbReference type="PROSITE" id="PS00687">
    <property type="entry name" value="ALDEHYDE_DEHYDR_GLU"/>
    <property type="match status" value="1"/>
</dbReference>
<protein>
    <submittedName>
        <fullName evidence="6">NAD-dependent succinate-semialdehyde dehydrogenase</fullName>
        <ecNumber evidence="6">1.2.1.-</ecNumber>
    </submittedName>
</protein>
<feature type="active site" evidence="3">
    <location>
        <position position="259"/>
    </location>
</feature>
<sequence length="497" mass="52231">MPRIPEIEDSALFVESVLIGGRWQAAASGATLDVADPATGLVIGTVPSCDAADAGAAIDAASAALAGWKRRTADERATILERWHDLMLAAAPDLARIMTAEQGKPLAEAEGEIRYAASFVKWFAAEGRRVSGHDIPAPTPDRRILVTKEPVGVCAIITPWNFPAAMITRKIAPALAAGCTVVVKPSELTPFSALALVALAERAGVPAGVVNIITGLPEGVGGVLTASPAVRKLSFTGSTRVGALLMRQSSDTLKRLSLELGGNAPFIVFDDADIELAVAGAMISKFRNAGQTCVCANRILVQDGIHDRFVTRLGEAVRALKVGDGRWNGTTIGPLINEAATAKVAAHVDDALARGATIVATPADAARGACFSSPVLLTGATPDMRLASEETFGPVAPVFRFRDEEEAVMLANATPFGLASYFYTDDLHRAWRVGEALEFGMVALNTGAIAMEMAPFGGIKASGLGREGGREGIEEYLELKAFHWGGLKLNNREREQA</sequence>
<organism evidence="6 7">
    <name type="scientific">Sphingomonas oligophenolica</name>
    <dbReference type="NCBI Taxonomy" id="301154"/>
    <lineage>
        <taxon>Bacteria</taxon>
        <taxon>Pseudomonadati</taxon>
        <taxon>Pseudomonadota</taxon>
        <taxon>Alphaproteobacteria</taxon>
        <taxon>Sphingomonadales</taxon>
        <taxon>Sphingomonadaceae</taxon>
        <taxon>Sphingomonas</taxon>
    </lineage>
</organism>
<dbReference type="RefSeq" id="WP_343892824.1">
    <property type="nucleotide sequence ID" value="NZ_BAAAEH010000065.1"/>
</dbReference>
<evidence type="ECO:0000259" key="5">
    <source>
        <dbReference type="Pfam" id="PF00171"/>
    </source>
</evidence>
<accession>A0ABU9Y521</accession>
<evidence type="ECO:0000313" key="6">
    <source>
        <dbReference type="EMBL" id="MEN2790913.1"/>
    </source>
</evidence>
<evidence type="ECO:0000256" key="1">
    <source>
        <dbReference type="ARBA" id="ARBA00009986"/>
    </source>
</evidence>
<evidence type="ECO:0000313" key="7">
    <source>
        <dbReference type="Proteomes" id="UP001419910"/>
    </source>
</evidence>
<evidence type="ECO:0000256" key="4">
    <source>
        <dbReference type="RuleBase" id="RU003345"/>
    </source>
</evidence>
<dbReference type="EC" id="1.2.1.-" evidence="6"/>